<keyword evidence="7 8" id="KW-0349">Heme</keyword>
<dbReference type="EC" id="1.14.19.41" evidence="6"/>
<dbReference type="Gene3D" id="1.10.630.10">
    <property type="entry name" value="Cytochrome P450"/>
    <property type="match status" value="1"/>
</dbReference>
<keyword evidence="4 8" id="KW-0560">Oxidoreductase</keyword>
<dbReference type="GO" id="GO:0000249">
    <property type="term" value="F:C-22 sterol desaturase (NADPH) activity"/>
    <property type="evidence" value="ECO:0007669"/>
    <property type="project" value="UniProtKB-EC"/>
</dbReference>
<evidence type="ECO:0000256" key="7">
    <source>
        <dbReference type="PIRSR" id="PIRSR602403-1"/>
    </source>
</evidence>
<dbReference type="GO" id="GO:0005506">
    <property type="term" value="F:iron ion binding"/>
    <property type="evidence" value="ECO:0007669"/>
    <property type="project" value="InterPro"/>
</dbReference>
<gene>
    <name evidence="9" type="ORF">MKK02DRAFT_37236</name>
</gene>
<dbReference type="PANTHER" id="PTHR24286">
    <property type="entry name" value="CYTOCHROME P450 26"/>
    <property type="match status" value="1"/>
</dbReference>
<dbReference type="GO" id="GO:0016125">
    <property type="term" value="P:sterol metabolic process"/>
    <property type="evidence" value="ECO:0007669"/>
    <property type="project" value="TreeGrafter"/>
</dbReference>
<dbReference type="Pfam" id="PF00067">
    <property type="entry name" value="p450"/>
    <property type="match status" value="1"/>
</dbReference>
<dbReference type="EMBL" id="JAKWFO010000005">
    <property type="protein sequence ID" value="KAI9636670.1"/>
    <property type="molecule type" value="Genomic_DNA"/>
</dbReference>
<dbReference type="InterPro" id="IPR001128">
    <property type="entry name" value="Cyt_P450"/>
</dbReference>
<dbReference type="PRINTS" id="PR00465">
    <property type="entry name" value="EP450IV"/>
</dbReference>
<dbReference type="PANTHER" id="PTHR24286:SF228">
    <property type="entry name" value="C-22 STEROL DESATURASE ERG5"/>
    <property type="match status" value="1"/>
</dbReference>
<dbReference type="RefSeq" id="XP_052946447.1">
    <property type="nucleotide sequence ID" value="XM_053089600.1"/>
</dbReference>
<feature type="binding site" description="axial binding residue" evidence="7">
    <location>
        <position position="474"/>
    </location>
    <ligand>
        <name>heme</name>
        <dbReference type="ChEBI" id="CHEBI:30413"/>
    </ligand>
    <ligandPart>
        <name>Fe</name>
        <dbReference type="ChEBI" id="CHEBI:18248"/>
    </ligandPart>
</feature>
<dbReference type="PROSITE" id="PS00086">
    <property type="entry name" value="CYTOCHROME_P450"/>
    <property type="match status" value="1"/>
</dbReference>
<comment type="cofactor">
    <cofactor evidence="1 7">
        <name>heme</name>
        <dbReference type="ChEBI" id="CHEBI:30413"/>
    </cofactor>
</comment>
<proteinExistence type="inferred from homology"/>
<accession>A0AA38H9C2</accession>
<name>A0AA38H9C2_9TREE</name>
<dbReference type="AlphaFoldDB" id="A0AA38H9C2"/>
<dbReference type="GeneID" id="77728805"/>
<keyword evidence="10" id="KW-1185">Reference proteome</keyword>
<evidence type="ECO:0000256" key="5">
    <source>
        <dbReference type="ARBA" id="ARBA00023004"/>
    </source>
</evidence>
<evidence type="ECO:0000256" key="8">
    <source>
        <dbReference type="RuleBase" id="RU000461"/>
    </source>
</evidence>
<protein>
    <recommendedName>
        <fullName evidence="6">sterol 22-desaturase</fullName>
        <ecNumber evidence="6">1.14.19.41</ecNumber>
    </recommendedName>
</protein>
<evidence type="ECO:0000256" key="2">
    <source>
        <dbReference type="ARBA" id="ARBA00010617"/>
    </source>
</evidence>
<dbReference type="CDD" id="cd11082">
    <property type="entry name" value="CYP61_CYP710"/>
    <property type="match status" value="1"/>
</dbReference>
<reference evidence="9" key="1">
    <citation type="journal article" date="2022" name="G3 (Bethesda)">
        <title>High quality genome of the basidiomycete yeast Dioszegia hungarica PDD-24b-2 isolated from cloud water.</title>
        <authorList>
            <person name="Jarrige D."/>
            <person name="Haridas S."/>
            <person name="Bleykasten-Grosshans C."/>
            <person name="Joly M."/>
            <person name="Nadalig T."/>
            <person name="Sancelme M."/>
            <person name="Vuilleumier S."/>
            <person name="Grigoriev I.V."/>
            <person name="Amato P."/>
            <person name="Bringel F."/>
        </authorList>
    </citation>
    <scope>NUCLEOTIDE SEQUENCE</scope>
    <source>
        <strain evidence="9">PDD-24b-2</strain>
    </source>
</reference>
<comment type="similarity">
    <text evidence="2 8">Belongs to the cytochrome P450 family.</text>
</comment>
<dbReference type="SUPFAM" id="SSF48264">
    <property type="entry name" value="Cytochrome P450"/>
    <property type="match status" value="1"/>
</dbReference>
<evidence type="ECO:0000256" key="6">
    <source>
        <dbReference type="ARBA" id="ARBA00039038"/>
    </source>
</evidence>
<sequence length="531" mass="59879">MASHTIISPTSVDLRKMTAWGLDTLGKAQFTFDTKTTTATVLTLVISLLILEQVVYRAKKAHLPGDKWTIPLIGKFADSLSPTLAGYKKQWDAGPLSAISVFNIFIVMGSSNEMARKIMNSPNHAEPCLVAAAKKVLLPTNWVFLHGKAHSDYRRALNVLFTKQALSMYLPTQEKIYREFFARWMSDPAPAHPYMMKMRDLNMETSLSVFVGRYLTTAQRQEINDGYWTITVALELVNFPFAWPGTKVYNAIQTRKMVMRYLEAACAQSKIRMADPLETPDCLLDEWTRAMHAARRKAETGEVDETAKLLCREFSDHEIGQVILSFLFASQDAMSSAIVYCFQLTADHPEVLANIREEQYRIRGNDVNRPLTLEMLDDMVYTRAAVKEVMRLMPSVIMVPYLTTKPFPITPEYTAPKGSMVIPAFWNSLHDPACYPEPDSFKPERWMANEDGSVPLAETKPQNFIVFGSGPHKCVGGQYAFMHLAATLGTASIMMDWKHERTADSDEIQVVAAIFPKDELHLKFTPRAPPS</sequence>
<dbReference type="InterPro" id="IPR002403">
    <property type="entry name" value="Cyt_P450_E_grp-IV"/>
</dbReference>
<comment type="caution">
    <text evidence="9">The sequence shown here is derived from an EMBL/GenBank/DDBJ whole genome shotgun (WGS) entry which is preliminary data.</text>
</comment>
<dbReference type="GO" id="GO:0004497">
    <property type="term" value="F:monooxygenase activity"/>
    <property type="evidence" value="ECO:0007669"/>
    <property type="project" value="UniProtKB-KW"/>
</dbReference>
<dbReference type="PRINTS" id="PR00385">
    <property type="entry name" value="P450"/>
</dbReference>
<evidence type="ECO:0000256" key="1">
    <source>
        <dbReference type="ARBA" id="ARBA00001971"/>
    </source>
</evidence>
<evidence type="ECO:0000256" key="4">
    <source>
        <dbReference type="ARBA" id="ARBA00023002"/>
    </source>
</evidence>
<dbReference type="InterPro" id="IPR036396">
    <property type="entry name" value="Cyt_P450_sf"/>
</dbReference>
<organism evidence="9 10">
    <name type="scientific">Dioszegia hungarica</name>
    <dbReference type="NCBI Taxonomy" id="4972"/>
    <lineage>
        <taxon>Eukaryota</taxon>
        <taxon>Fungi</taxon>
        <taxon>Dikarya</taxon>
        <taxon>Basidiomycota</taxon>
        <taxon>Agaricomycotina</taxon>
        <taxon>Tremellomycetes</taxon>
        <taxon>Tremellales</taxon>
        <taxon>Bulleribasidiaceae</taxon>
        <taxon>Dioszegia</taxon>
    </lineage>
</organism>
<dbReference type="FunFam" id="1.10.630.10:FF:000021">
    <property type="entry name" value="Cytochrome P450 61"/>
    <property type="match status" value="1"/>
</dbReference>
<dbReference type="Proteomes" id="UP001164286">
    <property type="component" value="Unassembled WGS sequence"/>
</dbReference>
<dbReference type="InterPro" id="IPR017972">
    <property type="entry name" value="Cyt_P450_CS"/>
</dbReference>
<evidence type="ECO:0000313" key="9">
    <source>
        <dbReference type="EMBL" id="KAI9636670.1"/>
    </source>
</evidence>
<keyword evidence="8" id="KW-0503">Monooxygenase</keyword>
<dbReference type="GO" id="GO:0020037">
    <property type="term" value="F:heme binding"/>
    <property type="evidence" value="ECO:0007669"/>
    <property type="project" value="InterPro"/>
</dbReference>
<keyword evidence="3 7" id="KW-0479">Metal-binding</keyword>
<evidence type="ECO:0000313" key="10">
    <source>
        <dbReference type="Proteomes" id="UP001164286"/>
    </source>
</evidence>
<keyword evidence="5 7" id="KW-0408">Iron</keyword>
<evidence type="ECO:0000256" key="3">
    <source>
        <dbReference type="ARBA" id="ARBA00022723"/>
    </source>
</evidence>